<comment type="caution">
    <text evidence="1">The sequence shown here is derived from an EMBL/GenBank/DDBJ whole genome shotgun (WGS) entry which is preliminary data.</text>
</comment>
<keyword evidence="2" id="KW-1185">Reference proteome</keyword>
<dbReference type="Proteomes" id="UP000234323">
    <property type="component" value="Unassembled WGS sequence"/>
</dbReference>
<proteinExistence type="predicted"/>
<reference evidence="1 2" key="1">
    <citation type="submission" date="2015-10" db="EMBL/GenBank/DDBJ databases">
        <title>Genome analyses suggest a sexual origin of heterokaryosis in a supposedly ancient asexual fungus.</title>
        <authorList>
            <person name="Ropars J."/>
            <person name="Sedzielewska K."/>
            <person name="Noel J."/>
            <person name="Charron P."/>
            <person name="Farinelli L."/>
            <person name="Marton T."/>
            <person name="Kruger M."/>
            <person name="Pelin A."/>
            <person name="Brachmann A."/>
            <person name="Corradi N."/>
        </authorList>
    </citation>
    <scope>NUCLEOTIDE SEQUENCE [LARGE SCALE GENOMIC DNA]</scope>
    <source>
        <strain evidence="1 2">A4</strain>
    </source>
</reference>
<sequence length="271" mass="31864">MDLQNIMDNNASDALPPTLKYKPRRILVLYVKFNAAEGKDSFAKFVEINFFWDYEVDFDEDFYYCLCINCYQDAIDFIEVSLLKLNEEEYRSTKESNLEKQAKKALHYAILDDQGIQDLILKFREKKKVQLCLELEKTTIKGTKETSKQLKKAEQMSEILDDKKKRSEILNHLRNAYCSDENEYCLTYHGENPEQHIQLNDSMLLMILNQKDPLTSFLLPAIQSKTPMYNSYQHGYYSTNNNYTSLQSNHIENLQFTADCKIVRPPYDFSI</sequence>
<accession>A0A2I1H9Q2</accession>
<evidence type="ECO:0000313" key="2">
    <source>
        <dbReference type="Proteomes" id="UP000234323"/>
    </source>
</evidence>
<gene>
    <name evidence="1" type="ORF">RhiirA4_475183</name>
</gene>
<protein>
    <submittedName>
        <fullName evidence="1">Uncharacterized protein</fullName>
    </submittedName>
</protein>
<name>A0A2I1H9Q2_9GLOM</name>
<evidence type="ECO:0000313" key="1">
    <source>
        <dbReference type="EMBL" id="PKY55606.1"/>
    </source>
</evidence>
<organism evidence="1 2">
    <name type="scientific">Rhizophagus irregularis</name>
    <dbReference type="NCBI Taxonomy" id="588596"/>
    <lineage>
        <taxon>Eukaryota</taxon>
        <taxon>Fungi</taxon>
        <taxon>Fungi incertae sedis</taxon>
        <taxon>Mucoromycota</taxon>
        <taxon>Glomeromycotina</taxon>
        <taxon>Glomeromycetes</taxon>
        <taxon>Glomerales</taxon>
        <taxon>Glomeraceae</taxon>
        <taxon>Rhizophagus</taxon>
    </lineage>
</organism>
<dbReference type="AlphaFoldDB" id="A0A2I1H9Q2"/>
<dbReference type="VEuPathDB" id="FungiDB:RhiirFUN_006107"/>
<dbReference type="EMBL" id="LLXI01001901">
    <property type="protein sequence ID" value="PKY55606.1"/>
    <property type="molecule type" value="Genomic_DNA"/>
</dbReference>